<comment type="subcellular location">
    <subcellularLocation>
        <location evidence="1">Cell membrane</location>
        <topology evidence="1">Multi-pass membrane protein</topology>
    </subcellularLocation>
</comment>
<evidence type="ECO:0000256" key="1">
    <source>
        <dbReference type="ARBA" id="ARBA00004651"/>
    </source>
</evidence>
<feature type="transmembrane region" description="Helical" evidence="6">
    <location>
        <begin position="146"/>
        <end position="168"/>
    </location>
</feature>
<dbReference type="PANTHER" id="PTHR36570:SF3">
    <property type="entry name" value="DISULFIDE BOND FORMATION PROTEIN B"/>
    <property type="match status" value="1"/>
</dbReference>
<evidence type="ECO:0000256" key="3">
    <source>
        <dbReference type="ARBA" id="ARBA00022692"/>
    </source>
</evidence>
<dbReference type="Proteomes" id="UP000192936">
    <property type="component" value="Unassembled WGS sequence"/>
</dbReference>
<evidence type="ECO:0000256" key="6">
    <source>
        <dbReference type="SAM" id="Phobius"/>
    </source>
</evidence>
<keyword evidence="5 6" id="KW-0472">Membrane</keyword>
<keyword evidence="3 6" id="KW-0812">Transmembrane</keyword>
<dbReference type="PANTHER" id="PTHR36570">
    <property type="entry name" value="DISULFIDE BOND FORMATION PROTEIN B"/>
    <property type="match status" value="1"/>
</dbReference>
<dbReference type="EMBL" id="FXAK01000007">
    <property type="protein sequence ID" value="SMF83558.1"/>
    <property type="molecule type" value="Genomic_DNA"/>
</dbReference>
<evidence type="ECO:0000256" key="4">
    <source>
        <dbReference type="ARBA" id="ARBA00022989"/>
    </source>
</evidence>
<evidence type="ECO:0000313" key="8">
    <source>
        <dbReference type="Proteomes" id="UP000192936"/>
    </source>
</evidence>
<keyword evidence="4 6" id="KW-1133">Transmembrane helix</keyword>
<accession>A0A1X7HBZ5</accession>
<dbReference type="GO" id="GO:0015035">
    <property type="term" value="F:protein-disulfide reductase activity"/>
    <property type="evidence" value="ECO:0007669"/>
    <property type="project" value="InterPro"/>
</dbReference>
<dbReference type="InterPro" id="IPR050183">
    <property type="entry name" value="DsbB"/>
</dbReference>
<evidence type="ECO:0000256" key="2">
    <source>
        <dbReference type="ARBA" id="ARBA00022475"/>
    </source>
</evidence>
<evidence type="ECO:0000256" key="5">
    <source>
        <dbReference type="ARBA" id="ARBA00023136"/>
    </source>
</evidence>
<organism evidence="7 8">
    <name type="scientific">Azospirillum oryzae</name>
    <dbReference type="NCBI Taxonomy" id="286727"/>
    <lineage>
        <taxon>Bacteria</taxon>
        <taxon>Pseudomonadati</taxon>
        <taxon>Pseudomonadota</taxon>
        <taxon>Alphaproteobacteria</taxon>
        <taxon>Rhodospirillales</taxon>
        <taxon>Azospirillaceae</taxon>
        <taxon>Azospirillum</taxon>
    </lineage>
</organism>
<feature type="transmembrane region" description="Helical" evidence="6">
    <location>
        <begin position="76"/>
        <end position="96"/>
    </location>
</feature>
<dbReference type="GO" id="GO:0005886">
    <property type="term" value="C:plasma membrane"/>
    <property type="evidence" value="ECO:0007669"/>
    <property type="project" value="UniProtKB-SubCell"/>
</dbReference>
<gene>
    <name evidence="7" type="ORF">SAMN02982917_5569</name>
</gene>
<dbReference type="InterPro" id="IPR024199">
    <property type="entry name" value="Uncharacterised_DsbB"/>
</dbReference>
<sequence>MTTKPFMSRIFDDPRVAALLLALASAGVLLSALFFQFVLDYQPCVLCIMQRWPYVAVMVLGLVTWLFRRWKGLGDALLVVSGLALLAGAGIAAYHVGVEQHWWAGTSSCGGSAPANSLEALRAQVMAAPVTRCDEVAWSLFGISMAGYNVVISLALAAYAFVAARIAYTRTPVSRTAL</sequence>
<proteinExistence type="predicted"/>
<dbReference type="Pfam" id="PF02600">
    <property type="entry name" value="DsbB"/>
    <property type="match status" value="1"/>
</dbReference>
<dbReference type="Gene3D" id="1.20.1550.10">
    <property type="entry name" value="DsbB-like"/>
    <property type="match status" value="1"/>
</dbReference>
<feature type="transmembrane region" description="Helical" evidence="6">
    <location>
        <begin position="16"/>
        <end position="39"/>
    </location>
</feature>
<name>A0A1X7HBZ5_9PROT</name>
<dbReference type="GO" id="GO:0006457">
    <property type="term" value="P:protein folding"/>
    <property type="evidence" value="ECO:0007669"/>
    <property type="project" value="InterPro"/>
</dbReference>
<dbReference type="SUPFAM" id="SSF158442">
    <property type="entry name" value="DsbB-like"/>
    <property type="match status" value="1"/>
</dbReference>
<dbReference type="RefSeq" id="WP_244560881.1">
    <property type="nucleotide sequence ID" value="NZ_FXAK01000007.1"/>
</dbReference>
<reference evidence="7 8" key="1">
    <citation type="submission" date="2017-04" db="EMBL/GenBank/DDBJ databases">
        <authorList>
            <person name="Afonso C.L."/>
            <person name="Miller P.J."/>
            <person name="Scott M.A."/>
            <person name="Spackman E."/>
            <person name="Goraichik I."/>
            <person name="Dimitrov K.M."/>
            <person name="Suarez D.L."/>
            <person name="Swayne D.E."/>
        </authorList>
    </citation>
    <scope>NUCLEOTIDE SEQUENCE [LARGE SCALE GENOMIC DNA]</scope>
    <source>
        <strain evidence="7 8">A2P</strain>
    </source>
</reference>
<protein>
    <submittedName>
        <fullName evidence="7">Disulfide bond formation protein DsbB</fullName>
    </submittedName>
</protein>
<evidence type="ECO:0000313" key="7">
    <source>
        <dbReference type="EMBL" id="SMF83558.1"/>
    </source>
</evidence>
<dbReference type="InterPro" id="IPR003752">
    <property type="entry name" value="DiS_bond_form_DsbB/BdbC"/>
</dbReference>
<feature type="transmembrane region" description="Helical" evidence="6">
    <location>
        <begin position="51"/>
        <end position="67"/>
    </location>
</feature>
<dbReference type="PIRSF" id="PIRSF033913">
    <property type="entry name" value="S-S_format_DsbB"/>
    <property type="match status" value="1"/>
</dbReference>
<keyword evidence="2" id="KW-1003">Cell membrane</keyword>
<dbReference type="InterPro" id="IPR023380">
    <property type="entry name" value="DsbB-like_sf"/>
</dbReference>
<dbReference type="AlphaFoldDB" id="A0A1X7HBZ5"/>
<dbReference type="STRING" id="286727.SAMN02982917_5569"/>